<feature type="transmembrane region" description="Helical" evidence="1">
    <location>
        <begin position="178"/>
        <end position="196"/>
    </location>
</feature>
<feature type="transmembrane region" description="Helical" evidence="1">
    <location>
        <begin position="92"/>
        <end position="110"/>
    </location>
</feature>
<gene>
    <name evidence="3" type="ORF">ACFPIJ_18745</name>
</gene>
<keyword evidence="4" id="KW-1185">Reference proteome</keyword>
<feature type="transmembrane region" description="Helical" evidence="1">
    <location>
        <begin position="202"/>
        <end position="223"/>
    </location>
</feature>
<feature type="chain" id="PRO_5045298651" evidence="2">
    <location>
        <begin position="26"/>
        <end position="232"/>
    </location>
</feature>
<evidence type="ECO:0000313" key="3">
    <source>
        <dbReference type="EMBL" id="MFC4999866.1"/>
    </source>
</evidence>
<dbReference type="EMBL" id="JBHSIU010000019">
    <property type="protein sequence ID" value="MFC4999866.1"/>
    <property type="molecule type" value="Genomic_DNA"/>
</dbReference>
<evidence type="ECO:0000256" key="1">
    <source>
        <dbReference type="SAM" id="Phobius"/>
    </source>
</evidence>
<sequence>MMTVSTSTALTSTAAPRLLAAAVLAAPVFTVAAVVQTATRDGYDITRHPISMLALGDLGWVQTTSFVVTGLLSVAGAIGARRVLQGGRGRTWGPILLALIGVGLLIAAVFRMDASDGFPLGTPAGRLTTMSGHMILHNVGGSLSFFSMIALCFVLAARFGSAGQAGQTAQAGQRGWAVSGRVAGVLFALGLGWAMTGGQGGALTLFLGVAVAWNWIAAALTVLQRGAGRGVR</sequence>
<protein>
    <submittedName>
        <fullName evidence="3">DUF998 domain-containing protein</fullName>
    </submittedName>
</protein>
<dbReference type="Pfam" id="PF06197">
    <property type="entry name" value="DUF998"/>
    <property type="match status" value="1"/>
</dbReference>
<keyword evidence="1" id="KW-0472">Membrane</keyword>
<feature type="signal peptide" evidence="2">
    <location>
        <begin position="1"/>
        <end position="25"/>
    </location>
</feature>
<feature type="transmembrane region" description="Helical" evidence="1">
    <location>
        <begin position="135"/>
        <end position="157"/>
    </location>
</feature>
<accession>A0ABV9VYY2</accession>
<evidence type="ECO:0000313" key="4">
    <source>
        <dbReference type="Proteomes" id="UP001595912"/>
    </source>
</evidence>
<reference evidence="4" key="1">
    <citation type="journal article" date="2019" name="Int. J. Syst. Evol. Microbiol.">
        <title>The Global Catalogue of Microorganisms (GCM) 10K type strain sequencing project: providing services to taxonomists for standard genome sequencing and annotation.</title>
        <authorList>
            <consortium name="The Broad Institute Genomics Platform"/>
            <consortium name="The Broad Institute Genome Sequencing Center for Infectious Disease"/>
            <person name="Wu L."/>
            <person name="Ma J."/>
        </authorList>
    </citation>
    <scope>NUCLEOTIDE SEQUENCE [LARGE SCALE GENOMIC DNA]</scope>
    <source>
        <strain evidence="4">CGMCC 4.7152</strain>
    </source>
</reference>
<name>A0ABV9VYY2_9ACTN</name>
<dbReference type="InterPro" id="IPR009339">
    <property type="entry name" value="DUF998"/>
</dbReference>
<organism evidence="3 4">
    <name type="scientific">Dactylosporangium cerinum</name>
    <dbReference type="NCBI Taxonomy" id="1434730"/>
    <lineage>
        <taxon>Bacteria</taxon>
        <taxon>Bacillati</taxon>
        <taxon>Actinomycetota</taxon>
        <taxon>Actinomycetes</taxon>
        <taxon>Micromonosporales</taxon>
        <taxon>Micromonosporaceae</taxon>
        <taxon>Dactylosporangium</taxon>
    </lineage>
</organism>
<comment type="caution">
    <text evidence="3">The sequence shown here is derived from an EMBL/GenBank/DDBJ whole genome shotgun (WGS) entry which is preliminary data.</text>
</comment>
<keyword evidence="1" id="KW-1133">Transmembrane helix</keyword>
<dbReference type="Proteomes" id="UP001595912">
    <property type="component" value="Unassembled WGS sequence"/>
</dbReference>
<proteinExistence type="predicted"/>
<feature type="transmembrane region" description="Helical" evidence="1">
    <location>
        <begin position="61"/>
        <end position="80"/>
    </location>
</feature>
<keyword evidence="1" id="KW-0812">Transmembrane</keyword>
<keyword evidence="2" id="KW-0732">Signal</keyword>
<evidence type="ECO:0000256" key="2">
    <source>
        <dbReference type="SAM" id="SignalP"/>
    </source>
</evidence>